<keyword evidence="2" id="KW-0012">Acyltransferase</keyword>
<comment type="caution">
    <text evidence="5">The sequence shown here is derived from an EMBL/GenBank/DDBJ whole genome shotgun (WGS) entry which is preliminary data.</text>
</comment>
<keyword evidence="2" id="KW-0808">Transferase</keyword>
<feature type="domain" description="Chalcone/stilbene synthase C-terminal" evidence="4">
    <location>
        <begin position="231"/>
        <end position="383"/>
    </location>
</feature>
<dbReference type="CDD" id="cd00831">
    <property type="entry name" value="CHS_like"/>
    <property type="match status" value="1"/>
</dbReference>
<evidence type="ECO:0000313" key="5">
    <source>
        <dbReference type="EMBL" id="KAK8969165.1"/>
    </source>
</evidence>
<evidence type="ECO:0000259" key="4">
    <source>
        <dbReference type="Pfam" id="PF02797"/>
    </source>
</evidence>
<dbReference type="PIRSF" id="PIRSF000451">
    <property type="entry name" value="PKS_III"/>
    <property type="match status" value="1"/>
</dbReference>
<organism evidence="5 6">
    <name type="scientific">Platanthera guangdongensis</name>
    <dbReference type="NCBI Taxonomy" id="2320717"/>
    <lineage>
        <taxon>Eukaryota</taxon>
        <taxon>Viridiplantae</taxon>
        <taxon>Streptophyta</taxon>
        <taxon>Embryophyta</taxon>
        <taxon>Tracheophyta</taxon>
        <taxon>Spermatophyta</taxon>
        <taxon>Magnoliopsida</taxon>
        <taxon>Liliopsida</taxon>
        <taxon>Asparagales</taxon>
        <taxon>Orchidaceae</taxon>
        <taxon>Orchidoideae</taxon>
        <taxon>Orchideae</taxon>
        <taxon>Orchidinae</taxon>
        <taxon>Platanthera</taxon>
    </lineage>
</organism>
<name>A0ABR2MY76_9ASPA</name>
<dbReference type="Pfam" id="PF02797">
    <property type="entry name" value="Chal_sti_synt_C"/>
    <property type="match status" value="1"/>
</dbReference>
<reference evidence="5 6" key="1">
    <citation type="journal article" date="2022" name="Nat. Plants">
        <title>Genomes of leafy and leafless Platanthera orchids illuminate the evolution of mycoheterotrophy.</title>
        <authorList>
            <person name="Li M.H."/>
            <person name="Liu K.W."/>
            <person name="Li Z."/>
            <person name="Lu H.C."/>
            <person name="Ye Q.L."/>
            <person name="Zhang D."/>
            <person name="Wang J.Y."/>
            <person name="Li Y.F."/>
            <person name="Zhong Z.M."/>
            <person name="Liu X."/>
            <person name="Yu X."/>
            <person name="Liu D.K."/>
            <person name="Tu X.D."/>
            <person name="Liu B."/>
            <person name="Hao Y."/>
            <person name="Liao X.Y."/>
            <person name="Jiang Y.T."/>
            <person name="Sun W.H."/>
            <person name="Chen J."/>
            <person name="Chen Y.Q."/>
            <person name="Ai Y."/>
            <person name="Zhai J.W."/>
            <person name="Wu S.S."/>
            <person name="Zhou Z."/>
            <person name="Hsiao Y.Y."/>
            <person name="Wu W.L."/>
            <person name="Chen Y.Y."/>
            <person name="Lin Y.F."/>
            <person name="Hsu J.L."/>
            <person name="Li C.Y."/>
            <person name="Wang Z.W."/>
            <person name="Zhao X."/>
            <person name="Zhong W.Y."/>
            <person name="Ma X.K."/>
            <person name="Ma L."/>
            <person name="Huang J."/>
            <person name="Chen G.Z."/>
            <person name="Huang M.Z."/>
            <person name="Huang L."/>
            <person name="Peng D.H."/>
            <person name="Luo Y.B."/>
            <person name="Zou S.Q."/>
            <person name="Chen S.P."/>
            <person name="Lan S."/>
            <person name="Tsai W.C."/>
            <person name="Van de Peer Y."/>
            <person name="Liu Z.J."/>
        </authorList>
    </citation>
    <scope>NUCLEOTIDE SEQUENCE [LARGE SCALE GENOMIC DNA]</scope>
    <source>
        <strain evidence="5">Lor288</strain>
    </source>
</reference>
<gene>
    <name evidence="5" type="primary">BIBSY212</name>
    <name evidence="5" type="ORF">KSP40_PGU015976</name>
</gene>
<dbReference type="Pfam" id="PF00195">
    <property type="entry name" value="Chal_sti_synt_N"/>
    <property type="match status" value="1"/>
</dbReference>
<evidence type="ECO:0000313" key="6">
    <source>
        <dbReference type="Proteomes" id="UP001412067"/>
    </source>
</evidence>
<evidence type="ECO:0000256" key="2">
    <source>
        <dbReference type="RuleBase" id="RU003633"/>
    </source>
</evidence>
<dbReference type="InterPro" id="IPR001099">
    <property type="entry name" value="Chalcone/stilbene_synt_N"/>
</dbReference>
<dbReference type="InterPro" id="IPR011141">
    <property type="entry name" value="Polyketide_synthase_type-III"/>
</dbReference>
<dbReference type="PANTHER" id="PTHR11877">
    <property type="entry name" value="HYDROXYMETHYLGLUTARYL-COA SYNTHASE"/>
    <property type="match status" value="1"/>
</dbReference>
<evidence type="ECO:0000259" key="3">
    <source>
        <dbReference type="Pfam" id="PF00195"/>
    </source>
</evidence>
<feature type="domain" description="Chalcone/stilbene synthase N-terminal" evidence="3">
    <location>
        <begin position="3"/>
        <end position="219"/>
    </location>
</feature>
<dbReference type="EMBL" id="JBBWWR010000003">
    <property type="protein sequence ID" value="KAK8969165.1"/>
    <property type="molecule type" value="Genomic_DNA"/>
</dbReference>
<sequence length="388" mass="42113">MKMEEGSAAIMAIGTALPPHCIDQNSFSDFYFRVHNSEHLVGLKNKLQHICERTGIKKRYFMWDEELIDENPCLRTFMEPSLNTRQNVMVGEIPKLGAEAASKAIEEWGQPKSSITHLIFCTTSGMNLPGADFEVVGILGLNPDVERLMLYQQGCFAGGAVLRLAKCLAESRRGARVLVICSETTTALIRSPSEEHQYDLVAQALFSDGASALVVGAYPDDVAGERPIFRIFSASQVILPDSADGIRGYLKEGGLIAVIDKSVPLVISESIEWCLEKAFAPLGISDWNSIFWAPHPGGRAILDRIEAKLSLRPEKLSAARHVLAEYGNMSSATVHFVLDEMRNRAVAEAEDGGGGAGEGLEWGVLFGFGPGLTVETVVLRSIPLPGLG</sequence>
<comment type="similarity">
    <text evidence="1 2">Belongs to the thiolase-like superfamily. Chalcone/stilbene synthases family.</text>
</comment>
<proteinExistence type="inferred from homology"/>
<dbReference type="InterPro" id="IPR012328">
    <property type="entry name" value="Chalcone/stilbene_synt_C"/>
</dbReference>
<dbReference type="PANTHER" id="PTHR11877:SF80">
    <property type="entry name" value="CHALCONE SYNTHASE 1"/>
    <property type="match status" value="1"/>
</dbReference>
<dbReference type="PROSITE" id="PS00441">
    <property type="entry name" value="CHALCONE_SYNTH"/>
    <property type="match status" value="1"/>
</dbReference>
<accession>A0ABR2MY76</accession>
<evidence type="ECO:0000256" key="1">
    <source>
        <dbReference type="ARBA" id="ARBA00005531"/>
    </source>
</evidence>
<protein>
    <submittedName>
        <fullName evidence="5">Bibenzyl synthase</fullName>
    </submittedName>
</protein>
<dbReference type="SUPFAM" id="SSF53901">
    <property type="entry name" value="Thiolase-like"/>
    <property type="match status" value="2"/>
</dbReference>
<keyword evidence="6" id="KW-1185">Reference proteome</keyword>
<dbReference type="Gene3D" id="3.40.47.10">
    <property type="match status" value="2"/>
</dbReference>
<dbReference type="InterPro" id="IPR018088">
    <property type="entry name" value="Chalcone/stilbene_synthase_AS"/>
</dbReference>
<dbReference type="InterPro" id="IPR016039">
    <property type="entry name" value="Thiolase-like"/>
</dbReference>
<dbReference type="Proteomes" id="UP001412067">
    <property type="component" value="Unassembled WGS sequence"/>
</dbReference>